<gene>
    <name evidence="1" type="ORF">CLV67_13269</name>
</gene>
<protein>
    <submittedName>
        <fullName evidence="1">Uncharacterized protein</fullName>
    </submittedName>
</protein>
<evidence type="ECO:0000313" key="2">
    <source>
        <dbReference type="Proteomes" id="UP000239415"/>
    </source>
</evidence>
<accession>A0A2T0JTN1</accession>
<name>A0A2T0JTN1_9ACTN</name>
<reference evidence="1 2" key="1">
    <citation type="submission" date="2018-03" db="EMBL/GenBank/DDBJ databases">
        <title>Genomic Encyclopedia of Archaeal and Bacterial Type Strains, Phase II (KMG-II): from individual species to whole genera.</title>
        <authorList>
            <person name="Goeker M."/>
        </authorList>
    </citation>
    <scope>NUCLEOTIDE SEQUENCE [LARGE SCALE GENOMIC DNA]</scope>
    <source>
        <strain evidence="1 2">DSM 43146</strain>
    </source>
</reference>
<dbReference type="AlphaFoldDB" id="A0A2T0JTN1"/>
<keyword evidence="2" id="KW-1185">Reference proteome</keyword>
<dbReference type="Proteomes" id="UP000239415">
    <property type="component" value="Unassembled WGS sequence"/>
</dbReference>
<organism evidence="1 2">
    <name type="scientific">Actinoplanes italicus</name>
    <dbReference type="NCBI Taxonomy" id="113567"/>
    <lineage>
        <taxon>Bacteria</taxon>
        <taxon>Bacillati</taxon>
        <taxon>Actinomycetota</taxon>
        <taxon>Actinomycetes</taxon>
        <taxon>Micromonosporales</taxon>
        <taxon>Micromonosporaceae</taxon>
        <taxon>Actinoplanes</taxon>
    </lineage>
</organism>
<dbReference type="EMBL" id="PVMZ01000032">
    <property type="protein sequence ID" value="PRX11011.1"/>
    <property type="molecule type" value="Genomic_DNA"/>
</dbReference>
<sequence>MTEEEQLAEATVARARAARFGTMPPRIRPDDYVESVDTRHADRDISASLELETERMLRNAG</sequence>
<proteinExistence type="predicted"/>
<comment type="caution">
    <text evidence="1">The sequence shown here is derived from an EMBL/GenBank/DDBJ whole genome shotgun (WGS) entry which is preliminary data.</text>
</comment>
<dbReference type="RefSeq" id="WP_106330291.1">
    <property type="nucleotide sequence ID" value="NZ_BOMO01000164.1"/>
</dbReference>
<evidence type="ECO:0000313" key="1">
    <source>
        <dbReference type="EMBL" id="PRX11011.1"/>
    </source>
</evidence>